<dbReference type="Proteomes" id="UP000051373">
    <property type="component" value="Unassembled WGS sequence"/>
</dbReference>
<evidence type="ECO:0000313" key="19">
    <source>
        <dbReference type="Proteomes" id="UP000051373"/>
    </source>
</evidence>
<dbReference type="GO" id="GO:0005524">
    <property type="term" value="F:ATP binding"/>
    <property type="evidence" value="ECO:0007669"/>
    <property type="project" value="UniProtKB-KW"/>
</dbReference>
<evidence type="ECO:0000259" key="16">
    <source>
        <dbReference type="Pfam" id="PF00586"/>
    </source>
</evidence>
<dbReference type="GO" id="GO:0004637">
    <property type="term" value="F:phosphoribosylamine-glycine ligase activity"/>
    <property type="evidence" value="ECO:0007669"/>
    <property type="project" value="TreeGrafter"/>
</dbReference>
<sequence>MLYKDAGVDIDSLNLVRKGIGKHVTKTFGRRTRSEYGLFGGIYSIDSDFLISSCDSVGTKILIACATGIHNTIGADLVNHCVNDILTTGALPLFFMDYIGFSKVDRKTLVNVVSGLAKACTRERMVLVGGETAQLTRFYPDGVYDLVGFVVGKVRKKDYLIPMKRIKVGDIILGLKSSGLHTNGYSLARRVLLRKYRLSSYIRELKCTLAQELLKVHRSYRKEIEPRLRHVKGLAHITGGGFYDNLRRILPPDCSAVIRKKTWQPLPIFRLIQNLGKVPEEEMYRVFNMGIGMCVIIDRNKLRNFKPIRPKIIGEIVKGNLGVKVD</sequence>
<comment type="pathway">
    <text evidence="2 15">Purine metabolism; IMP biosynthesis via de novo pathway; 5-amino-1-(5-phospho-D-ribosyl)imidazole from N(2)-formyl-N(1)-(5-phospho-D-ribosyl)glycinamide: step 2/2.</text>
</comment>
<evidence type="ECO:0000259" key="17">
    <source>
        <dbReference type="Pfam" id="PF02769"/>
    </source>
</evidence>
<dbReference type="GO" id="GO:0005829">
    <property type="term" value="C:cytosol"/>
    <property type="evidence" value="ECO:0007669"/>
    <property type="project" value="TreeGrafter"/>
</dbReference>
<dbReference type="Gene3D" id="3.90.650.10">
    <property type="entry name" value="PurM-like C-terminal domain"/>
    <property type="match status" value="1"/>
</dbReference>
<evidence type="ECO:0000256" key="15">
    <source>
        <dbReference type="HAMAP-Rule" id="MF_00741"/>
    </source>
</evidence>
<evidence type="ECO:0000256" key="10">
    <source>
        <dbReference type="ARBA" id="ARBA00022840"/>
    </source>
</evidence>
<organism evidence="18 19">
    <name type="scientific">candidate division WOR_3 bacterium SM23_42</name>
    <dbReference type="NCBI Taxonomy" id="1703779"/>
    <lineage>
        <taxon>Bacteria</taxon>
        <taxon>Bacteria division WOR-3</taxon>
    </lineage>
</organism>
<dbReference type="Pfam" id="PF02769">
    <property type="entry name" value="AIRS_C"/>
    <property type="match status" value="1"/>
</dbReference>
<keyword evidence="7 15" id="KW-0436">Ligase</keyword>
<dbReference type="InterPro" id="IPR016188">
    <property type="entry name" value="PurM-like_N"/>
</dbReference>
<dbReference type="SUPFAM" id="SSF55326">
    <property type="entry name" value="PurM N-terminal domain-like"/>
    <property type="match status" value="1"/>
</dbReference>
<evidence type="ECO:0000256" key="6">
    <source>
        <dbReference type="ARBA" id="ARBA00022490"/>
    </source>
</evidence>
<protein>
    <recommendedName>
        <fullName evidence="5 15">Phosphoribosylformylglycinamidine cyclo-ligase</fullName>
        <ecNumber evidence="4 15">6.3.3.1</ecNumber>
    </recommendedName>
    <alternativeName>
        <fullName evidence="12 15">AIR synthase</fullName>
    </alternativeName>
    <alternativeName>
        <fullName evidence="13 15">AIRS</fullName>
    </alternativeName>
    <alternativeName>
        <fullName evidence="11 15">Phosphoribosyl-aminoimidazole synthetase</fullName>
    </alternativeName>
</protein>
<dbReference type="AlphaFoldDB" id="A0A0S8FTY7"/>
<keyword evidence="6 15" id="KW-0963">Cytoplasm</keyword>
<comment type="catalytic activity">
    <reaction evidence="14 15">
        <text>2-formamido-N(1)-(5-O-phospho-beta-D-ribosyl)acetamidine + ATP = 5-amino-1-(5-phospho-beta-D-ribosyl)imidazole + ADP + phosphate + H(+)</text>
        <dbReference type="Rhea" id="RHEA:23032"/>
        <dbReference type="ChEBI" id="CHEBI:15378"/>
        <dbReference type="ChEBI" id="CHEBI:30616"/>
        <dbReference type="ChEBI" id="CHEBI:43474"/>
        <dbReference type="ChEBI" id="CHEBI:137981"/>
        <dbReference type="ChEBI" id="CHEBI:147287"/>
        <dbReference type="ChEBI" id="CHEBI:456216"/>
        <dbReference type="EC" id="6.3.3.1"/>
    </reaction>
</comment>
<evidence type="ECO:0000313" key="18">
    <source>
        <dbReference type="EMBL" id="KPK63259.1"/>
    </source>
</evidence>
<evidence type="ECO:0000256" key="7">
    <source>
        <dbReference type="ARBA" id="ARBA00022598"/>
    </source>
</evidence>
<evidence type="ECO:0000256" key="1">
    <source>
        <dbReference type="ARBA" id="ARBA00004496"/>
    </source>
</evidence>
<feature type="domain" description="PurM-like N-terminal" evidence="16">
    <location>
        <begin position="44"/>
        <end position="154"/>
    </location>
</feature>
<keyword evidence="9 15" id="KW-0658">Purine biosynthesis</keyword>
<dbReference type="FunFam" id="3.90.650.10:FF:000011">
    <property type="entry name" value="Phosphoribosylformylglycinamidine cyclo-ligase"/>
    <property type="match status" value="1"/>
</dbReference>
<dbReference type="EC" id="6.3.3.1" evidence="4 15"/>
<dbReference type="PATRIC" id="fig|1703779.3.peg.2405"/>
<dbReference type="InterPro" id="IPR036921">
    <property type="entry name" value="PurM-like_N_sf"/>
</dbReference>
<evidence type="ECO:0000256" key="12">
    <source>
        <dbReference type="ARBA" id="ARBA00032931"/>
    </source>
</evidence>
<dbReference type="InterPro" id="IPR010918">
    <property type="entry name" value="PurM-like_C_dom"/>
</dbReference>
<dbReference type="HAMAP" id="MF_00741">
    <property type="entry name" value="AIRS"/>
    <property type="match status" value="1"/>
</dbReference>
<evidence type="ECO:0000256" key="3">
    <source>
        <dbReference type="ARBA" id="ARBA00010280"/>
    </source>
</evidence>
<dbReference type="STRING" id="1703779.AMJ83_07870"/>
<evidence type="ECO:0000256" key="11">
    <source>
        <dbReference type="ARBA" id="ARBA00031908"/>
    </source>
</evidence>
<dbReference type="InterPro" id="IPR004733">
    <property type="entry name" value="PurM_cligase"/>
</dbReference>
<dbReference type="UniPathway" id="UPA00074">
    <property type="reaction ID" value="UER00129"/>
</dbReference>
<dbReference type="Pfam" id="PF00586">
    <property type="entry name" value="AIRS"/>
    <property type="match status" value="1"/>
</dbReference>
<evidence type="ECO:0000256" key="2">
    <source>
        <dbReference type="ARBA" id="ARBA00004686"/>
    </source>
</evidence>
<dbReference type="GO" id="GO:0046084">
    <property type="term" value="P:adenine biosynthetic process"/>
    <property type="evidence" value="ECO:0007669"/>
    <property type="project" value="TreeGrafter"/>
</dbReference>
<feature type="domain" description="PurM-like C-terminal" evidence="17">
    <location>
        <begin position="167"/>
        <end position="320"/>
    </location>
</feature>
<dbReference type="PANTHER" id="PTHR10520:SF12">
    <property type="entry name" value="TRIFUNCTIONAL PURINE BIOSYNTHETIC PROTEIN ADENOSINE-3"/>
    <property type="match status" value="1"/>
</dbReference>
<evidence type="ECO:0000256" key="13">
    <source>
        <dbReference type="ARBA" id="ARBA00033093"/>
    </source>
</evidence>
<comment type="subcellular location">
    <subcellularLocation>
        <location evidence="1 15">Cytoplasm</location>
    </subcellularLocation>
</comment>
<dbReference type="GO" id="GO:0004641">
    <property type="term" value="F:phosphoribosylformylglycinamidine cyclo-ligase activity"/>
    <property type="evidence" value="ECO:0007669"/>
    <property type="project" value="UniProtKB-UniRule"/>
</dbReference>
<proteinExistence type="inferred from homology"/>
<comment type="caution">
    <text evidence="18">The sequence shown here is derived from an EMBL/GenBank/DDBJ whole genome shotgun (WGS) entry which is preliminary data.</text>
</comment>
<dbReference type="NCBIfam" id="TIGR00878">
    <property type="entry name" value="purM"/>
    <property type="match status" value="1"/>
</dbReference>
<gene>
    <name evidence="15" type="primary">purM</name>
    <name evidence="18" type="ORF">AMJ83_07870</name>
</gene>
<evidence type="ECO:0000256" key="8">
    <source>
        <dbReference type="ARBA" id="ARBA00022741"/>
    </source>
</evidence>
<dbReference type="GO" id="GO:0006189">
    <property type="term" value="P:'de novo' IMP biosynthetic process"/>
    <property type="evidence" value="ECO:0007669"/>
    <property type="project" value="UniProtKB-UniRule"/>
</dbReference>
<dbReference type="EMBL" id="LJUJ01000016">
    <property type="protein sequence ID" value="KPK63259.1"/>
    <property type="molecule type" value="Genomic_DNA"/>
</dbReference>
<evidence type="ECO:0000256" key="14">
    <source>
        <dbReference type="ARBA" id="ARBA00049057"/>
    </source>
</evidence>
<reference evidence="18 19" key="1">
    <citation type="journal article" date="2015" name="Microbiome">
        <title>Genomic resolution of linkages in carbon, nitrogen, and sulfur cycling among widespread estuary sediment bacteria.</title>
        <authorList>
            <person name="Baker B.J."/>
            <person name="Lazar C.S."/>
            <person name="Teske A.P."/>
            <person name="Dick G.J."/>
        </authorList>
    </citation>
    <scope>NUCLEOTIDE SEQUENCE [LARGE SCALE GENOMIC DNA]</scope>
    <source>
        <strain evidence="18">SM23_42</strain>
    </source>
</reference>
<dbReference type="CDD" id="cd02196">
    <property type="entry name" value="PurM"/>
    <property type="match status" value="1"/>
</dbReference>
<dbReference type="PANTHER" id="PTHR10520">
    <property type="entry name" value="TRIFUNCTIONAL PURINE BIOSYNTHETIC PROTEIN ADENOSINE-3-RELATED"/>
    <property type="match status" value="1"/>
</dbReference>
<comment type="similarity">
    <text evidence="3 15">Belongs to the AIR synthase family.</text>
</comment>
<evidence type="ECO:0000256" key="5">
    <source>
        <dbReference type="ARBA" id="ARBA00020367"/>
    </source>
</evidence>
<evidence type="ECO:0000256" key="9">
    <source>
        <dbReference type="ARBA" id="ARBA00022755"/>
    </source>
</evidence>
<keyword evidence="8 15" id="KW-0547">Nucleotide-binding</keyword>
<evidence type="ECO:0000256" key="4">
    <source>
        <dbReference type="ARBA" id="ARBA00013047"/>
    </source>
</evidence>
<dbReference type="SUPFAM" id="SSF56042">
    <property type="entry name" value="PurM C-terminal domain-like"/>
    <property type="match status" value="1"/>
</dbReference>
<dbReference type="Gene3D" id="3.30.1330.10">
    <property type="entry name" value="PurM-like, N-terminal domain"/>
    <property type="match status" value="1"/>
</dbReference>
<keyword evidence="10 15" id="KW-0067">ATP-binding</keyword>
<name>A0A0S8FTY7_UNCW3</name>
<accession>A0A0S8FTY7</accession>
<dbReference type="InterPro" id="IPR036676">
    <property type="entry name" value="PurM-like_C_sf"/>
</dbReference>